<protein>
    <submittedName>
        <fullName evidence="1">8736_t:CDS:1</fullName>
    </submittedName>
</protein>
<sequence length="47" mass="5270">MHYAARSGNHRFLLEHGANDFSESKRRLYFNNGHTGGKNIVPDPLGS</sequence>
<keyword evidence="2" id="KW-1185">Reference proteome</keyword>
<evidence type="ECO:0000313" key="2">
    <source>
        <dbReference type="Proteomes" id="UP000789920"/>
    </source>
</evidence>
<accession>A0ACA9QXU6</accession>
<reference evidence="1" key="1">
    <citation type="submission" date="2021-06" db="EMBL/GenBank/DDBJ databases">
        <authorList>
            <person name="Kallberg Y."/>
            <person name="Tangrot J."/>
            <person name="Rosling A."/>
        </authorList>
    </citation>
    <scope>NUCLEOTIDE SEQUENCE</scope>
    <source>
        <strain evidence="1">MA461A</strain>
    </source>
</reference>
<name>A0ACA9QXU6_9GLOM</name>
<comment type="caution">
    <text evidence="1">The sequence shown here is derived from an EMBL/GenBank/DDBJ whole genome shotgun (WGS) entry which is preliminary data.</text>
</comment>
<organism evidence="1 2">
    <name type="scientific">Racocetra persica</name>
    <dbReference type="NCBI Taxonomy" id="160502"/>
    <lineage>
        <taxon>Eukaryota</taxon>
        <taxon>Fungi</taxon>
        <taxon>Fungi incertae sedis</taxon>
        <taxon>Mucoromycota</taxon>
        <taxon>Glomeromycotina</taxon>
        <taxon>Glomeromycetes</taxon>
        <taxon>Diversisporales</taxon>
        <taxon>Gigasporaceae</taxon>
        <taxon>Racocetra</taxon>
    </lineage>
</organism>
<gene>
    <name evidence="1" type="ORF">RPERSI_LOCUS16058</name>
</gene>
<evidence type="ECO:0000313" key="1">
    <source>
        <dbReference type="EMBL" id="CAG8768110.1"/>
    </source>
</evidence>
<proteinExistence type="predicted"/>
<dbReference type="Proteomes" id="UP000789920">
    <property type="component" value="Unassembled WGS sequence"/>
</dbReference>
<feature type="non-terminal residue" evidence="1">
    <location>
        <position position="47"/>
    </location>
</feature>
<dbReference type="EMBL" id="CAJVQC010039269">
    <property type="protein sequence ID" value="CAG8768110.1"/>
    <property type="molecule type" value="Genomic_DNA"/>
</dbReference>